<dbReference type="RefSeq" id="WP_145032916.1">
    <property type="nucleotide sequence ID" value="NZ_CP036271.1"/>
</dbReference>
<dbReference type="OrthoDB" id="9796712at2"/>
<evidence type="ECO:0000313" key="5">
    <source>
        <dbReference type="EMBL" id="QDT56075.1"/>
    </source>
</evidence>
<dbReference type="EMBL" id="CP036271">
    <property type="protein sequence ID" value="QDT56075.1"/>
    <property type="molecule type" value="Genomic_DNA"/>
</dbReference>
<protein>
    <submittedName>
        <fullName evidence="5">Glycine cleavage system H protein</fullName>
    </submittedName>
</protein>
<evidence type="ECO:0000256" key="3">
    <source>
        <dbReference type="ARBA" id="ARBA00022823"/>
    </source>
</evidence>
<dbReference type="PANTHER" id="PTHR11715">
    <property type="entry name" value="GLYCINE CLEAVAGE SYSTEM H PROTEIN"/>
    <property type="match status" value="1"/>
</dbReference>
<dbReference type="Gene3D" id="2.40.50.100">
    <property type="match status" value="1"/>
</dbReference>
<dbReference type="Proteomes" id="UP000315700">
    <property type="component" value="Chromosome"/>
</dbReference>
<dbReference type="Pfam" id="PF01597">
    <property type="entry name" value="GCV_H"/>
    <property type="match status" value="1"/>
</dbReference>
<dbReference type="GO" id="GO:0019464">
    <property type="term" value="P:glycine decarboxylation via glycine cleavage system"/>
    <property type="evidence" value="ECO:0007669"/>
    <property type="project" value="InterPro"/>
</dbReference>
<reference evidence="5 6" key="1">
    <citation type="submission" date="2019-02" db="EMBL/GenBank/DDBJ databases">
        <title>Deep-cultivation of Planctomycetes and their phenomic and genomic characterization uncovers novel biology.</title>
        <authorList>
            <person name="Wiegand S."/>
            <person name="Jogler M."/>
            <person name="Boedeker C."/>
            <person name="Pinto D."/>
            <person name="Vollmers J."/>
            <person name="Rivas-Marin E."/>
            <person name="Kohn T."/>
            <person name="Peeters S.H."/>
            <person name="Heuer A."/>
            <person name="Rast P."/>
            <person name="Oberbeckmann S."/>
            <person name="Bunk B."/>
            <person name="Jeske O."/>
            <person name="Meyerdierks A."/>
            <person name="Storesund J.E."/>
            <person name="Kallscheuer N."/>
            <person name="Luecker S."/>
            <person name="Lage O.M."/>
            <person name="Pohl T."/>
            <person name="Merkel B.J."/>
            <person name="Hornburger P."/>
            <person name="Mueller R.-W."/>
            <person name="Bruemmer F."/>
            <person name="Labrenz M."/>
            <person name="Spormann A.M."/>
            <person name="Op den Camp H."/>
            <person name="Overmann J."/>
            <person name="Amann R."/>
            <person name="Jetten M.S.M."/>
            <person name="Mascher T."/>
            <person name="Medema M.H."/>
            <person name="Devos D.P."/>
            <person name="Kaster A.-K."/>
            <person name="Ovreas L."/>
            <person name="Rohde M."/>
            <person name="Galperin M.Y."/>
            <person name="Jogler C."/>
        </authorList>
    </citation>
    <scope>NUCLEOTIDE SEQUENCE [LARGE SCALE GENOMIC DNA]</scope>
    <source>
        <strain evidence="5 6">Pan44</strain>
    </source>
</reference>
<dbReference type="PROSITE" id="PS00189">
    <property type="entry name" value="LIPOYL"/>
    <property type="match status" value="1"/>
</dbReference>
<dbReference type="GO" id="GO:0009249">
    <property type="term" value="P:protein lipoylation"/>
    <property type="evidence" value="ECO:0007669"/>
    <property type="project" value="TreeGrafter"/>
</dbReference>
<dbReference type="KEGG" id="ccos:Pan44_41250"/>
<dbReference type="PANTHER" id="PTHR11715:SF3">
    <property type="entry name" value="GLYCINE CLEAVAGE SYSTEM H PROTEIN-RELATED"/>
    <property type="match status" value="1"/>
</dbReference>
<comment type="cofactor">
    <cofactor evidence="1">
        <name>(R)-lipoate</name>
        <dbReference type="ChEBI" id="CHEBI:83088"/>
    </cofactor>
</comment>
<organism evidence="5 6">
    <name type="scientific">Caulifigura coniformis</name>
    <dbReference type="NCBI Taxonomy" id="2527983"/>
    <lineage>
        <taxon>Bacteria</taxon>
        <taxon>Pseudomonadati</taxon>
        <taxon>Planctomycetota</taxon>
        <taxon>Planctomycetia</taxon>
        <taxon>Planctomycetales</taxon>
        <taxon>Planctomycetaceae</taxon>
        <taxon>Caulifigura</taxon>
    </lineage>
</organism>
<evidence type="ECO:0000256" key="2">
    <source>
        <dbReference type="ARBA" id="ARBA00009249"/>
    </source>
</evidence>
<accession>A0A517SIY2</accession>
<dbReference type="InterPro" id="IPR002930">
    <property type="entry name" value="GCV_H"/>
</dbReference>
<dbReference type="PROSITE" id="PS50968">
    <property type="entry name" value="BIOTINYL_LIPOYL"/>
    <property type="match status" value="1"/>
</dbReference>
<dbReference type="GO" id="GO:0005960">
    <property type="term" value="C:glycine cleavage complex"/>
    <property type="evidence" value="ECO:0007669"/>
    <property type="project" value="InterPro"/>
</dbReference>
<dbReference type="InterPro" id="IPR011053">
    <property type="entry name" value="Single_hybrid_motif"/>
</dbReference>
<keyword evidence="3" id="KW-0450">Lipoyl</keyword>
<name>A0A517SIY2_9PLAN</name>
<dbReference type="InterPro" id="IPR000089">
    <property type="entry name" value="Biotin_lipoyl"/>
</dbReference>
<dbReference type="InterPro" id="IPR003016">
    <property type="entry name" value="2-oxoA_DH_lipoyl-BS"/>
</dbReference>
<dbReference type="InterPro" id="IPR033753">
    <property type="entry name" value="GCV_H/Fam206"/>
</dbReference>
<dbReference type="SUPFAM" id="SSF51230">
    <property type="entry name" value="Single hybrid motif"/>
    <property type="match status" value="1"/>
</dbReference>
<keyword evidence="6" id="KW-1185">Reference proteome</keyword>
<dbReference type="CDD" id="cd06848">
    <property type="entry name" value="GCS_H"/>
    <property type="match status" value="1"/>
</dbReference>
<feature type="domain" description="Lipoyl-binding" evidence="4">
    <location>
        <begin position="36"/>
        <end position="119"/>
    </location>
</feature>
<evidence type="ECO:0000259" key="4">
    <source>
        <dbReference type="PROSITE" id="PS50968"/>
    </source>
</evidence>
<dbReference type="InParanoid" id="A0A517SIY2"/>
<sequence>MSDSSVVFMMGKFEAVLPSDRSYADNHHWLKQEGPVYRVGFTSYAVRLLQDVYFLDWSIDPDTAVRKKQEVGEIETSKAVASLYAPLDGRIVAFNPALMNDPSLINTDNYDGGWLYEIETAAPMMTVDDYVAHLNATWDATQRTLKGQYNEAE</sequence>
<evidence type="ECO:0000313" key="6">
    <source>
        <dbReference type="Proteomes" id="UP000315700"/>
    </source>
</evidence>
<dbReference type="AlphaFoldDB" id="A0A517SIY2"/>
<proteinExistence type="inferred from homology"/>
<gene>
    <name evidence="5" type="primary">gcvH_2</name>
    <name evidence="5" type="ORF">Pan44_41250</name>
</gene>
<evidence type="ECO:0000256" key="1">
    <source>
        <dbReference type="ARBA" id="ARBA00001938"/>
    </source>
</evidence>
<comment type="similarity">
    <text evidence="2">Belongs to the GcvH family.</text>
</comment>
<dbReference type="GO" id="GO:0005829">
    <property type="term" value="C:cytosol"/>
    <property type="evidence" value="ECO:0007669"/>
    <property type="project" value="TreeGrafter"/>
</dbReference>